<accession>A0ABW9HUY3</accession>
<dbReference type="PANTHER" id="PTHR42973:SF39">
    <property type="entry name" value="FAD-BINDING PCMH-TYPE DOMAIN-CONTAINING PROTEIN"/>
    <property type="match status" value="1"/>
</dbReference>
<protein>
    <submittedName>
        <fullName evidence="7">FAD-binding oxidoreductase</fullName>
    </submittedName>
</protein>
<evidence type="ECO:0000256" key="5">
    <source>
        <dbReference type="ARBA" id="ARBA00023002"/>
    </source>
</evidence>
<dbReference type="Pfam" id="PF08031">
    <property type="entry name" value="BBE"/>
    <property type="match status" value="1"/>
</dbReference>
<dbReference type="SUPFAM" id="SSF55103">
    <property type="entry name" value="FAD-linked oxidases, C-terminal domain"/>
    <property type="match status" value="1"/>
</dbReference>
<dbReference type="PANTHER" id="PTHR42973">
    <property type="entry name" value="BINDING OXIDOREDUCTASE, PUTATIVE (AFU_ORTHOLOGUE AFUA_1G17690)-RELATED"/>
    <property type="match status" value="1"/>
</dbReference>
<evidence type="ECO:0000313" key="8">
    <source>
        <dbReference type="Proteomes" id="UP001631957"/>
    </source>
</evidence>
<comment type="similarity">
    <text evidence="2">Belongs to the oxygen-dependent FAD-linked oxidoreductase family.</text>
</comment>
<dbReference type="Gene3D" id="3.40.462.20">
    <property type="match status" value="1"/>
</dbReference>
<dbReference type="Pfam" id="PF01565">
    <property type="entry name" value="FAD_binding_4"/>
    <property type="match status" value="1"/>
</dbReference>
<comment type="cofactor">
    <cofactor evidence="1">
        <name>FAD</name>
        <dbReference type="ChEBI" id="CHEBI:57692"/>
    </cofactor>
</comment>
<gene>
    <name evidence="7" type="ORF">ACKI18_24805</name>
</gene>
<organism evidence="7 8">
    <name type="scientific">Streptomyces niveiscabiei</name>
    <dbReference type="NCBI Taxonomy" id="164115"/>
    <lineage>
        <taxon>Bacteria</taxon>
        <taxon>Bacillati</taxon>
        <taxon>Actinomycetota</taxon>
        <taxon>Actinomycetes</taxon>
        <taxon>Kitasatosporales</taxon>
        <taxon>Streptomycetaceae</taxon>
        <taxon>Streptomyces</taxon>
    </lineage>
</organism>
<feature type="domain" description="FAD-binding PCMH-type" evidence="6">
    <location>
        <begin position="38"/>
        <end position="215"/>
    </location>
</feature>
<sequence length="487" mass="53065">MAEFRTAVDELARKLSGYLCEPGSAEYAKAVAIDNGRTRTPPALVVRANSYPDVTRAIRFAQRTGLPLTVRGGGHSAAGYCLNRGGIVLDLGLMKAMTLDRAHRRLTVQMGALWNDVYGYVDRAAAPLIPVGGGCLTVGLPGFLQGGGYSFVSRSYGLGSDNVTMIRLVDAAGELRTLTADAPREKDRELFWACRGGGGGNFGVAVEMTLQLHEPPAPTVLGGSLHYPLERAEEVIAAYDTWAKDLPGAMAAYGFVGHEPDPAEPTRKIPVFRITPVHNGAYAEGAALLQPMLKLNPIDVRLYSMPLPKLEMAIGRSTLVGDRLAYIRSGMIGESGWTPGMIKAVREAMTAAPSKDSFVVWTHGRGKVNDPALAGEGPYPHRDKRYVFELKTIWDDPADTRANVEWAVDLGESLKQDFHGAYVNYIDPLQERWATAYYGAENLAELRRIKKAADPDGFFRFQQSVDSDFEPDLSRPLDLSPLNRTLV</sequence>
<evidence type="ECO:0000313" key="7">
    <source>
        <dbReference type="EMBL" id="MFM9611919.1"/>
    </source>
</evidence>
<keyword evidence="3" id="KW-0285">Flavoprotein</keyword>
<dbReference type="InterPro" id="IPR050416">
    <property type="entry name" value="FAD-linked_Oxidoreductase"/>
</dbReference>
<dbReference type="PROSITE" id="PS00862">
    <property type="entry name" value="OX2_COVAL_FAD"/>
    <property type="match status" value="1"/>
</dbReference>
<evidence type="ECO:0000256" key="2">
    <source>
        <dbReference type="ARBA" id="ARBA00005466"/>
    </source>
</evidence>
<evidence type="ECO:0000256" key="4">
    <source>
        <dbReference type="ARBA" id="ARBA00022827"/>
    </source>
</evidence>
<dbReference type="SUPFAM" id="SSF56176">
    <property type="entry name" value="FAD-binding/transporter-associated domain-like"/>
    <property type="match status" value="1"/>
</dbReference>
<dbReference type="Gene3D" id="3.30.465.10">
    <property type="match status" value="1"/>
</dbReference>
<comment type="caution">
    <text evidence="7">The sequence shown here is derived from an EMBL/GenBank/DDBJ whole genome shotgun (WGS) entry which is preliminary data.</text>
</comment>
<dbReference type="InterPro" id="IPR016169">
    <property type="entry name" value="FAD-bd_PCMH_sub2"/>
</dbReference>
<dbReference type="InterPro" id="IPR016164">
    <property type="entry name" value="FAD-linked_Oxase-like_C"/>
</dbReference>
<name>A0ABW9HUY3_9ACTN</name>
<dbReference type="Proteomes" id="UP001631957">
    <property type="component" value="Unassembled WGS sequence"/>
</dbReference>
<keyword evidence="8" id="KW-1185">Reference proteome</keyword>
<evidence type="ECO:0000256" key="1">
    <source>
        <dbReference type="ARBA" id="ARBA00001974"/>
    </source>
</evidence>
<reference evidence="7 8" key="1">
    <citation type="submission" date="2024-12" db="EMBL/GenBank/DDBJ databases">
        <title>Forecasting of Potato common scab and diversities of Pathogenic streptomyces spp. in china.</title>
        <authorList>
            <person name="Handique U."/>
            <person name="Wu J."/>
        </authorList>
    </citation>
    <scope>NUCLEOTIDE SEQUENCE [LARGE SCALE GENOMIC DNA]</scope>
    <source>
        <strain evidence="7 8">ZRIMU1530</strain>
    </source>
</reference>
<proteinExistence type="inferred from homology"/>
<dbReference type="InterPro" id="IPR012951">
    <property type="entry name" value="BBE"/>
</dbReference>
<evidence type="ECO:0000256" key="3">
    <source>
        <dbReference type="ARBA" id="ARBA00022630"/>
    </source>
</evidence>
<dbReference type="EMBL" id="JBJVNI010000013">
    <property type="protein sequence ID" value="MFM9611919.1"/>
    <property type="molecule type" value="Genomic_DNA"/>
</dbReference>
<dbReference type="InterPro" id="IPR036318">
    <property type="entry name" value="FAD-bd_PCMH-like_sf"/>
</dbReference>
<dbReference type="RefSeq" id="WP_055720422.1">
    <property type="nucleotide sequence ID" value="NZ_JBJVNI010000013.1"/>
</dbReference>
<dbReference type="PROSITE" id="PS51387">
    <property type="entry name" value="FAD_PCMH"/>
    <property type="match status" value="1"/>
</dbReference>
<keyword evidence="5" id="KW-0560">Oxidoreductase</keyword>
<dbReference type="InterPro" id="IPR006094">
    <property type="entry name" value="Oxid_FAD_bind_N"/>
</dbReference>
<dbReference type="InterPro" id="IPR006093">
    <property type="entry name" value="Oxy_OxRdtase_FAD_BS"/>
</dbReference>
<dbReference type="InterPro" id="IPR016166">
    <property type="entry name" value="FAD-bd_PCMH"/>
</dbReference>
<evidence type="ECO:0000259" key="6">
    <source>
        <dbReference type="PROSITE" id="PS51387"/>
    </source>
</evidence>
<keyword evidence="4" id="KW-0274">FAD</keyword>